<comment type="caution">
    <text evidence="1">The sequence shown here is derived from an EMBL/GenBank/DDBJ whole genome shotgun (WGS) entry which is preliminary data.</text>
</comment>
<evidence type="ECO:0000313" key="1">
    <source>
        <dbReference type="EMBL" id="GAG31877.1"/>
    </source>
</evidence>
<name>X0X8X4_9ZZZZ</name>
<sequence>DNDGQRKRDKYASGKVTVTSIGPWIWVKARISGGYTRKWYSRADSEYTDCSMEFWHDWIGLSENAPSKITRPEELETWALLSAAYEHYQREPLDLDDDSYLRCSGRWVEDVSEDGKVTMNIGSVSKGTESIWITLECVHDTEYFQL</sequence>
<reference evidence="1" key="1">
    <citation type="journal article" date="2014" name="Front. Microbiol.">
        <title>High frequency of phylogenetically diverse reductive dehalogenase-homologous genes in deep subseafloor sedimentary metagenomes.</title>
        <authorList>
            <person name="Kawai M."/>
            <person name="Futagami T."/>
            <person name="Toyoda A."/>
            <person name="Takaki Y."/>
            <person name="Nishi S."/>
            <person name="Hori S."/>
            <person name="Arai W."/>
            <person name="Tsubouchi T."/>
            <person name="Morono Y."/>
            <person name="Uchiyama I."/>
            <person name="Ito T."/>
            <person name="Fujiyama A."/>
            <person name="Inagaki F."/>
            <person name="Takami H."/>
        </authorList>
    </citation>
    <scope>NUCLEOTIDE SEQUENCE</scope>
    <source>
        <strain evidence="1">Expedition CK06-06</strain>
    </source>
</reference>
<organism evidence="1">
    <name type="scientific">marine sediment metagenome</name>
    <dbReference type="NCBI Taxonomy" id="412755"/>
    <lineage>
        <taxon>unclassified sequences</taxon>
        <taxon>metagenomes</taxon>
        <taxon>ecological metagenomes</taxon>
    </lineage>
</organism>
<proteinExistence type="predicted"/>
<dbReference type="AlphaFoldDB" id="X0X8X4"/>
<protein>
    <submittedName>
        <fullName evidence="1">Uncharacterized protein</fullName>
    </submittedName>
</protein>
<feature type="non-terminal residue" evidence="1">
    <location>
        <position position="1"/>
    </location>
</feature>
<gene>
    <name evidence="1" type="ORF">S01H1_62980</name>
</gene>
<dbReference type="EMBL" id="BARS01041405">
    <property type="protein sequence ID" value="GAG31877.1"/>
    <property type="molecule type" value="Genomic_DNA"/>
</dbReference>
<accession>X0X8X4</accession>